<proteinExistence type="predicted"/>
<evidence type="ECO:0000259" key="2">
    <source>
        <dbReference type="Pfam" id="PF00483"/>
    </source>
</evidence>
<dbReference type="InterPro" id="IPR005835">
    <property type="entry name" value="NTP_transferase_dom"/>
</dbReference>
<dbReference type="InterPro" id="IPR005908">
    <property type="entry name" value="G1P_thy_trans_l"/>
</dbReference>
<dbReference type="AlphaFoldDB" id="A0A7J9SML6"/>
<feature type="domain" description="Nucleotidyl transferase" evidence="2">
    <location>
        <begin position="2"/>
        <end position="236"/>
    </location>
</feature>
<dbReference type="PANTHER" id="PTHR42883:SF2">
    <property type="entry name" value="THYMIDYLYLTRANSFERASE"/>
    <property type="match status" value="1"/>
</dbReference>
<protein>
    <recommendedName>
        <fullName evidence="1">Bifunctional protein GlmU</fullName>
    </recommendedName>
</protein>
<dbReference type="InterPro" id="IPR011004">
    <property type="entry name" value="Trimer_LpxA-like_sf"/>
</dbReference>
<dbReference type="RefSeq" id="WP_185194340.1">
    <property type="nucleotide sequence ID" value="NZ_JACKXD010000009.1"/>
</dbReference>
<dbReference type="Pfam" id="PF00483">
    <property type="entry name" value="NTP_transferase"/>
    <property type="match status" value="1"/>
</dbReference>
<dbReference type="Proteomes" id="UP000546257">
    <property type="component" value="Unassembled WGS sequence"/>
</dbReference>
<feature type="domain" description="Mannose-1-phosphate guanyltransferase C-terminal" evidence="3">
    <location>
        <begin position="272"/>
        <end position="336"/>
    </location>
</feature>
<dbReference type="NCBIfam" id="TIGR01208">
    <property type="entry name" value="rmlA_long"/>
    <property type="match status" value="1"/>
</dbReference>
<evidence type="ECO:0000313" key="4">
    <source>
        <dbReference type="EMBL" id="MBB6647968.1"/>
    </source>
</evidence>
<dbReference type="CDD" id="cd04189">
    <property type="entry name" value="G1P_TT_long"/>
    <property type="match status" value="1"/>
</dbReference>
<organism evidence="4 5">
    <name type="scientific">Halobellus ruber</name>
    <dbReference type="NCBI Taxonomy" id="2761102"/>
    <lineage>
        <taxon>Archaea</taxon>
        <taxon>Methanobacteriati</taxon>
        <taxon>Methanobacteriota</taxon>
        <taxon>Stenosarchaea group</taxon>
        <taxon>Halobacteria</taxon>
        <taxon>Halobacteriales</taxon>
        <taxon>Haloferacaceae</taxon>
        <taxon>Halobellus</taxon>
    </lineage>
</organism>
<evidence type="ECO:0000256" key="1">
    <source>
        <dbReference type="ARBA" id="ARBA00013414"/>
    </source>
</evidence>
<evidence type="ECO:0000313" key="5">
    <source>
        <dbReference type="Proteomes" id="UP000546257"/>
    </source>
</evidence>
<dbReference type="PANTHER" id="PTHR42883">
    <property type="entry name" value="GLUCOSE-1-PHOSPHATE THYMIDYLTRANSFERASE"/>
    <property type="match status" value="1"/>
</dbReference>
<dbReference type="InterPro" id="IPR029044">
    <property type="entry name" value="Nucleotide-diphossugar_trans"/>
</dbReference>
<dbReference type="Gene3D" id="2.160.10.10">
    <property type="entry name" value="Hexapeptide repeat proteins"/>
    <property type="match status" value="1"/>
</dbReference>
<dbReference type="SUPFAM" id="SSF51161">
    <property type="entry name" value="Trimeric LpxA-like enzymes"/>
    <property type="match status" value="1"/>
</dbReference>
<evidence type="ECO:0000259" key="3">
    <source>
        <dbReference type="Pfam" id="PF25087"/>
    </source>
</evidence>
<sequence length="357" mass="38681">MKGVILAGGTGSRLRPITHTGPKQLVPIANKPVLEYAVDDLVEAEIDEIGIILGNKGRDEIQEYFGDGSDWGVEITYIVQGEPLGLAHAVGCAKDFVGDDSFVVYLGDDLMREGITELVEDFDSEKYAAGIGLQEVDEPSRYGIVDVNDGGDVIQLVEKPDDPPNNLALIGIYVFTPAIFDQIESLEKSWRGEYEITEAIQGLLDDGKRIQSHMVYGWWKDTGKPEDILHTNRLVLDGIKTSIKGTVENEESVTGRIELGDGSVIEQGAVVRGPVSIGEDTTIRSDTYLGPYTSIGDKCVIDGGHIESSVVVGESEISAERTIVDSLIGRKATITANHKKKPDGERLIIGQNSSLEL</sequence>
<dbReference type="EMBL" id="JACKXD010000009">
    <property type="protein sequence ID" value="MBB6647968.1"/>
    <property type="molecule type" value="Genomic_DNA"/>
</dbReference>
<dbReference type="InterPro" id="IPR056729">
    <property type="entry name" value="GMPPB_C"/>
</dbReference>
<keyword evidence="4" id="KW-0808">Transferase</keyword>
<dbReference type="Gene3D" id="3.90.550.10">
    <property type="entry name" value="Spore Coat Polysaccharide Biosynthesis Protein SpsA, Chain A"/>
    <property type="match status" value="1"/>
</dbReference>
<accession>A0A7J9SML6</accession>
<keyword evidence="5" id="KW-1185">Reference proteome</keyword>
<keyword evidence="4" id="KW-0548">Nucleotidyltransferase</keyword>
<dbReference type="GO" id="GO:0016779">
    <property type="term" value="F:nucleotidyltransferase activity"/>
    <property type="evidence" value="ECO:0007669"/>
    <property type="project" value="UniProtKB-KW"/>
</dbReference>
<reference evidence="4 5" key="1">
    <citation type="submission" date="2020-08" db="EMBL/GenBank/DDBJ databases">
        <authorList>
            <person name="Seo M.-J."/>
        </authorList>
    </citation>
    <scope>NUCLEOTIDE SEQUENCE [LARGE SCALE GENOMIC DNA]</scope>
    <source>
        <strain evidence="4 5">MBLA0160</strain>
    </source>
</reference>
<name>A0A7J9SML6_9EURY</name>
<dbReference type="SUPFAM" id="SSF53448">
    <property type="entry name" value="Nucleotide-diphospho-sugar transferases"/>
    <property type="match status" value="1"/>
</dbReference>
<gene>
    <name evidence="4" type="ORF">H5V44_17050</name>
</gene>
<comment type="caution">
    <text evidence="4">The sequence shown here is derived from an EMBL/GenBank/DDBJ whole genome shotgun (WGS) entry which is preliminary data.</text>
</comment>
<dbReference type="Pfam" id="PF25087">
    <property type="entry name" value="GMPPB_C"/>
    <property type="match status" value="1"/>
</dbReference>